<accession>A0A4Q5M226</accession>
<reference evidence="1 2" key="1">
    <citation type="submission" date="2019-02" db="EMBL/GenBank/DDBJ databases">
        <title>Bacterial novel species Emticicia sp. 17J42-9 isolated from soil.</title>
        <authorList>
            <person name="Jung H.-Y."/>
        </authorList>
    </citation>
    <scope>NUCLEOTIDE SEQUENCE [LARGE SCALE GENOMIC DNA]</scope>
    <source>
        <strain evidence="1 2">17J42-9</strain>
    </source>
</reference>
<evidence type="ECO:0000313" key="2">
    <source>
        <dbReference type="Proteomes" id="UP000293162"/>
    </source>
</evidence>
<dbReference type="AlphaFoldDB" id="A0A4Q5M226"/>
<dbReference type="RefSeq" id="WP_130020315.1">
    <property type="nucleotide sequence ID" value="NZ_SEWF01000008.1"/>
</dbReference>
<sequence>MINCEIELRQFLNKEIFPTDFNEIYIGMTSFIVNAPKEIRGANFFFTRMIDTQVLFTDKVSYFYCLIPYFIFVGNIAGINSNNFPNSKVNPIGGKFLTTQMALKDPNVSSFITKRLLEIENTNISDAQNKIIEDMILSNIKKYSNSQSFIAHFLDNTSL</sequence>
<dbReference type="EMBL" id="SEWF01000008">
    <property type="protein sequence ID" value="RYU96334.1"/>
    <property type="molecule type" value="Genomic_DNA"/>
</dbReference>
<organism evidence="1 2">
    <name type="scientific">Emticicia agri</name>
    <dbReference type="NCBI Taxonomy" id="2492393"/>
    <lineage>
        <taxon>Bacteria</taxon>
        <taxon>Pseudomonadati</taxon>
        <taxon>Bacteroidota</taxon>
        <taxon>Cytophagia</taxon>
        <taxon>Cytophagales</taxon>
        <taxon>Leadbetterellaceae</taxon>
        <taxon>Emticicia</taxon>
    </lineage>
</organism>
<dbReference type="Proteomes" id="UP000293162">
    <property type="component" value="Unassembled WGS sequence"/>
</dbReference>
<protein>
    <submittedName>
        <fullName evidence="1">Uncharacterized protein</fullName>
    </submittedName>
</protein>
<name>A0A4Q5M226_9BACT</name>
<evidence type="ECO:0000313" key="1">
    <source>
        <dbReference type="EMBL" id="RYU96334.1"/>
    </source>
</evidence>
<comment type="caution">
    <text evidence="1">The sequence shown here is derived from an EMBL/GenBank/DDBJ whole genome shotgun (WGS) entry which is preliminary data.</text>
</comment>
<proteinExistence type="predicted"/>
<keyword evidence="2" id="KW-1185">Reference proteome</keyword>
<gene>
    <name evidence="1" type="ORF">EWM59_07425</name>
</gene>